<reference evidence="1 2" key="1">
    <citation type="submission" date="2021-02" db="EMBL/GenBank/DDBJ databases">
        <authorList>
            <person name="Vanwijnsberghe S."/>
        </authorList>
    </citation>
    <scope>NUCLEOTIDE SEQUENCE [LARGE SCALE GENOMIC DNA]</scope>
    <source>
        <strain evidence="1 2">LMG 31837</strain>
    </source>
</reference>
<evidence type="ECO:0000313" key="1">
    <source>
        <dbReference type="EMBL" id="CAE6714611.1"/>
    </source>
</evidence>
<accession>A0ABM8QTI1</accession>
<dbReference type="EMBL" id="CAJNBK010000002">
    <property type="protein sequence ID" value="CAE6714611.1"/>
    <property type="molecule type" value="Genomic_DNA"/>
</dbReference>
<keyword evidence="2" id="KW-1185">Reference proteome</keyword>
<comment type="caution">
    <text evidence="1">The sequence shown here is derived from an EMBL/GenBank/DDBJ whole genome shotgun (WGS) entry which is preliminary data.</text>
</comment>
<gene>
    <name evidence="1" type="ORF">R69888_01313</name>
</gene>
<dbReference type="RefSeq" id="WP_211610203.1">
    <property type="nucleotide sequence ID" value="NZ_CAJNBK010000002.1"/>
</dbReference>
<sequence length="130" mass="14536">MSALFSATSKNLILAMNNLDDEARAELLCYLVVGQLVAQARTGEWLRTDHLVESMRIWLASNGAEASWTERVHLGALSERIALDFAEMPRFADSASLAKLFTDGWRLDYRSPIVRGVYAACKSELNPYQP</sequence>
<evidence type="ECO:0000313" key="2">
    <source>
        <dbReference type="Proteomes" id="UP000672526"/>
    </source>
</evidence>
<proteinExistence type="predicted"/>
<protein>
    <submittedName>
        <fullName evidence="1">Uncharacterized protein</fullName>
    </submittedName>
</protein>
<name>A0ABM8QTI1_9BURK</name>
<dbReference type="Proteomes" id="UP000672526">
    <property type="component" value="Unassembled WGS sequence"/>
</dbReference>
<organism evidence="1 2">
    <name type="scientific">Paraburkholderia haematera</name>
    <dbReference type="NCBI Taxonomy" id="2793077"/>
    <lineage>
        <taxon>Bacteria</taxon>
        <taxon>Pseudomonadati</taxon>
        <taxon>Pseudomonadota</taxon>
        <taxon>Betaproteobacteria</taxon>
        <taxon>Burkholderiales</taxon>
        <taxon>Burkholderiaceae</taxon>
        <taxon>Paraburkholderia</taxon>
    </lineage>
</organism>